<sequence>MARLQSEADRRTDNLARALRLHPEADSTIHAREVAPIESDGPKDASEFNLLDLFETLDRPEILDRAHGLSELLNKWDILKATLCGNDDFWAGTELGTCLDSKNTFVRNVVRGVPRLSRIPMRDPQLPLQGPLPAYEWNYYRPPPTEDEDDDKDD</sequence>
<dbReference type="AlphaFoldDB" id="A0A9P4H8B7"/>
<protein>
    <submittedName>
        <fullName evidence="2">Uncharacterized protein</fullName>
    </submittedName>
</protein>
<evidence type="ECO:0000313" key="2">
    <source>
        <dbReference type="EMBL" id="KAF2029524.1"/>
    </source>
</evidence>
<organism evidence="2 3">
    <name type="scientific">Setomelanomma holmii</name>
    <dbReference type="NCBI Taxonomy" id="210430"/>
    <lineage>
        <taxon>Eukaryota</taxon>
        <taxon>Fungi</taxon>
        <taxon>Dikarya</taxon>
        <taxon>Ascomycota</taxon>
        <taxon>Pezizomycotina</taxon>
        <taxon>Dothideomycetes</taxon>
        <taxon>Pleosporomycetidae</taxon>
        <taxon>Pleosporales</taxon>
        <taxon>Pleosporineae</taxon>
        <taxon>Phaeosphaeriaceae</taxon>
        <taxon>Setomelanomma</taxon>
    </lineage>
</organism>
<dbReference type="EMBL" id="ML978200">
    <property type="protein sequence ID" value="KAF2029524.1"/>
    <property type="molecule type" value="Genomic_DNA"/>
</dbReference>
<accession>A0A9P4H8B7</accession>
<keyword evidence="3" id="KW-1185">Reference proteome</keyword>
<feature type="compositionally biased region" description="Acidic residues" evidence="1">
    <location>
        <begin position="145"/>
        <end position="154"/>
    </location>
</feature>
<feature type="region of interest" description="Disordered" evidence="1">
    <location>
        <begin position="133"/>
        <end position="154"/>
    </location>
</feature>
<name>A0A9P4H8B7_9PLEO</name>
<comment type="caution">
    <text evidence="2">The sequence shown here is derived from an EMBL/GenBank/DDBJ whole genome shotgun (WGS) entry which is preliminary data.</text>
</comment>
<proteinExistence type="predicted"/>
<dbReference type="Proteomes" id="UP000799777">
    <property type="component" value="Unassembled WGS sequence"/>
</dbReference>
<evidence type="ECO:0000256" key="1">
    <source>
        <dbReference type="SAM" id="MobiDB-lite"/>
    </source>
</evidence>
<reference evidence="2" key="1">
    <citation type="journal article" date="2020" name="Stud. Mycol.">
        <title>101 Dothideomycetes genomes: a test case for predicting lifestyles and emergence of pathogens.</title>
        <authorList>
            <person name="Haridas S."/>
            <person name="Albert R."/>
            <person name="Binder M."/>
            <person name="Bloem J."/>
            <person name="Labutti K."/>
            <person name="Salamov A."/>
            <person name="Andreopoulos B."/>
            <person name="Baker S."/>
            <person name="Barry K."/>
            <person name="Bills G."/>
            <person name="Bluhm B."/>
            <person name="Cannon C."/>
            <person name="Castanera R."/>
            <person name="Culley D."/>
            <person name="Daum C."/>
            <person name="Ezra D."/>
            <person name="Gonzalez J."/>
            <person name="Henrissat B."/>
            <person name="Kuo A."/>
            <person name="Liang C."/>
            <person name="Lipzen A."/>
            <person name="Lutzoni F."/>
            <person name="Magnuson J."/>
            <person name="Mondo S."/>
            <person name="Nolan M."/>
            <person name="Ohm R."/>
            <person name="Pangilinan J."/>
            <person name="Park H.-J."/>
            <person name="Ramirez L."/>
            <person name="Alfaro M."/>
            <person name="Sun H."/>
            <person name="Tritt A."/>
            <person name="Yoshinaga Y."/>
            <person name="Zwiers L.-H."/>
            <person name="Turgeon B."/>
            <person name="Goodwin S."/>
            <person name="Spatafora J."/>
            <person name="Crous P."/>
            <person name="Grigoriev I."/>
        </authorList>
    </citation>
    <scope>NUCLEOTIDE SEQUENCE</scope>
    <source>
        <strain evidence="2">CBS 110217</strain>
    </source>
</reference>
<dbReference type="OrthoDB" id="5104731at2759"/>
<evidence type="ECO:0000313" key="3">
    <source>
        <dbReference type="Proteomes" id="UP000799777"/>
    </source>
</evidence>
<gene>
    <name evidence="2" type="ORF">EK21DRAFT_112896</name>
</gene>